<gene>
    <name evidence="1" type="ORF">DSCO28_07930</name>
</gene>
<dbReference type="KEGG" id="dov:DSCO28_07930"/>
<dbReference type="AlphaFoldDB" id="A0A5K7ZJS7"/>
<reference evidence="1 2" key="1">
    <citation type="submission" date="2019-11" db="EMBL/GenBank/DDBJ databases">
        <title>Comparative genomics of hydrocarbon-degrading Desulfosarcina strains.</title>
        <authorList>
            <person name="Watanabe M."/>
            <person name="Kojima H."/>
            <person name="Fukui M."/>
        </authorList>
    </citation>
    <scope>NUCLEOTIDE SEQUENCE [LARGE SCALE GENOMIC DNA]</scope>
    <source>
        <strain evidence="1 2">28bB2T</strain>
    </source>
</reference>
<dbReference type="Proteomes" id="UP000425960">
    <property type="component" value="Chromosome"/>
</dbReference>
<sequence>MASEQALQRFGQKAGITWGEAFARNESKPCAVKGCPEHRYQISQYCRKHYNTSKRWGHPEGIPIHPWHYHQEIEEVSRIIKRNRDHIGIVDRRAFLRDAIRMGHEILREGRLETENTVPFPQYFDPLYEAEADPEEVLIRLAGIWLYTHRNIGPVAPCKDEKHQLYLLGNALIRFIPGAVPNNFKYHARREIGQYLYRGIGVLLVNITNTIEREIASRERTERIQGANLEVNY</sequence>
<protein>
    <submittedName>
        <fullName evidence="1">Uncharacterized protein</fullName>
    </submittedName>
</protein>
<dbReference type="RefSeq" id="WP_155321245.1">
    <property type="nucleotide sequence ID" value="NZ_AP021876.1"/>
</dbReference>
<organism evidence="1 2">
    <name type="scientific">Desulfosarcina ovata subsp. sediminis</name>
    <dbReference type="NCBI Taxonomy" id="885957"/>
    <lineage>
        <taxon>Bacteria</taxon>
        <taxon>Pseudomonadati</taxon>
        <taxon>Thermodesulfobacteriota</taxon>
        <taxon>Desulfobacteria</taxon>
        <taxon>Desulfobacterales</taxon>
        <taxon>Desulfosarcinaceae</taxon>
        <taxon>Desulfosarcina</taxon>
    </lineage>
</organism>
<dbReference type="EMBL" id="AP021876">
    <property type="protein sequence ID" value="BBO80227.1"/>
    <property type="molecule type" value="Genomic_DNA"/>
</dbReference>
<proteinExistence type="predicted"/>
<evidence type="ECO:0000313" key="1">
    <source>
        <dbReference type="EMBL" id="BBO80227.1"/>
    </source>
</evidence>
<accession>A0A5K7ZJS7</accession>
<evidence type="ECO:0000313" key="2">
    <source>
        <dbReference type="Proteomes" id="UP000425960"/>
    </source>
</evidence>
<name>A0A5K7ZJS7_9BACT</name>